<dbReference type="InterPro" id="IPR002347">
    <property type="entry name" value="SDR_fam"/>
</dbReference>
<dbReference type="InterPro" id="IPR020904">
    <property type="entry name" value="Sc_DH/Rdtase_CS"/>
</dbReference>
<dbReference type="PANTHER" id="PTHR43963">
    <property type="entry name" value="CARBONYL REDUCTASE 1-RELATED"/>
    <property type="match status" value="1"/>
</dbReference>
<organism evidence="5">
    <name type="scientific">Phaffia rhodozyma</name>
    <name type="common">Yeast</name>
    <name type="synonym">Xanthophyllomyces dendrorhous</name>
    <dbReference type="NCBI Taxonomy" id="264483"/>
    <lineage>
        <taxon>Eukaryota</taxon>
        <taxon>Fungi</taxon>
        <taxon>Dikarya</taxon>
        <taxon>Basidiomycota</taxon>
        <taxon>Agaricomycotina</taxon>
        <taxon>Tremellomycetes</taxon>
        <taxon>Cystofilobasidiales</taxon>
        <taxon>Mrakiaceae</taxon>
        <taxon>Phaffia</taxon>
    </lineage>
</organism>
<dbReference type="Pfam" id="PF00106">
    <property type="entry name" value="adh_short"/>
    <property type="match status" value="1"/>
</dbReference>
<dbReference type="Gene3D" id="3.40.50.720">
    <property type="entry name" value="NAD(P)-binding Rossmann-like Domain"/>
    <property type="match status" value="1"/>
</dbReference>
<dbReference type="AlphaFoldDB" id="A0A0F7SMX3"/>
<evidence type="ECO:0000256" key="4">
    <source>
        <dbReference type="RuleBase" id="RU000363"/>
    </source>
</evidence>
<dbReference type="PROSITE" id="PS00061">
    <property type="entry name" value="ADH_SHORT"/>
    <property type="match status" value="1"/>
</dbReference>
<proteinExistence type="inferred from homology"/>
<evidence type="ECO:0000256" key="1">
    <source>
        <dbReference type="ARBA" id="ARBA00006484"/>
    </source>
</evidence>
<dbReference type="InterPro" id="IPR036291">
    <property type="entry name" value="NAD(P)-bd_dom_sf"/>
</dbReference>
<comment type="similarity">
    <text evidence="1 4">Belongs to the short-chain dehydrogenases/reductases (SDR) family.</text>
</comment>
<keyword evidence="3" id="KW-0560">Oxidoreductase</keyword>
<reference evidence="5" key="1">
    <citation type="submission" date="2014-08" db="EMBL/GenBank/DDBJ databases">
        <authorList>
            <person name="Sharma Rahul"/>
            <person name="Thines Marco"/>
        </authorList>
    </citation>
    <scope>NUCLEOTIDE SEQUENCE</scope>
</reference>
<evidence type="ECO:0000256" key="2">
    <source>
        <dbReference type="ARBA" id="ARBA00022857"/>
    </source>
</evidence>
<dbReference type="GO" id="GO:0016491">
    <property type="term" value="F:oxidoreductase activity"/>
    <property type="evidence" value="ECO:0007669"/>
    <property type="project" value="UniProtKB-KW"/>
</dbReference>
<name>A0A0F7SMX3_PHARH</name>
<dbReference type="SUPFAM" id="SSF51735">
    <property type="entry name" value="NAD(P)-binding Rossmann-fold domains"/>
    <property type="match status" value="1"/>
</dbReference>
<evidence type="ECO:0000256" key="3">
    <source>
        <dbReference type="ARBA" id="ARBA00023002"/>
    </source>
</evidence>
<dbReference type="PANTHER" id="PTHR43963:SF6">
    <property type="entry name" value="CHAIN DEHYDROGENASE FAMILY PROTEIN, PUTATIVE (AFU_ORTHOLOGUE AFUA_3G15350)-RELATED"/>
    <property type="match status" value="1"/>
</dbReference>
<dbReference type="PRINTS" id="PR00081">
    <property type="entry name" value="GDHRDH"/>
</dbReference>
<dbReference type="EMBL" id="LN483124">
    <property type="protein sequence ID" value="CED82019.1"/>
    <property type="molecule type" value="Genomic_DNA"/>
</dbReference>
<accession>A0A0F7SMX3</accession>
<keyword evidence="2" id="KW-0521">NADP</keyword>
<dbReference type="PRINTS" id="PR00080">
    <property type="entry name" value="SDRFAMILY"/>
</dbReference>
<sequence length="273" mass="29597">MNNKVVVVTGANKGIGLQIVKSILLQAPQSQPLTVYLCSRDSSRGKKALEDVLQGKSVGDHVVKVGDLDISNQESIRKFVDRVESESGKTDILINNAGVAISGNKFDREVVDYAFNTNYHGTKNVIQSFIPLLKKSTEARIVNVGSTAGRSGIITDPSVLARFTKDDLTEEELEKAVADFKNDVSAGDYAKKGWPATGYGMSKLALQAYTRIAARENPGMLINNCCPGYVKTDMAPGGVKTLEQGAKTPVMLALDDINNVTGEFWRDGRVQVW</sequence>
<evidence type="ECO:0000313" key="5">
    <source>
        <dbReference type="EMBL" id="CED82019.1"/>
    </source>
</evidence>
<protein>
    <submittedName>
        <fullName evidence="5">Dehydrogenases with different specificities (Related to short-chain alcohol dehydrogenases)</fullName>
    </submittedName>
</protein>